<dbReference type="EMBL" id="RSDW01000001">
    <property type="protein sequence ID" value="RSL18971.1"/>
    <property type="molecule type" value="Genomic_DNA"/>
</dbReference>
<sequence length="29" mass="3382">MLKEVATGILIFAAIAYVGFWSIRHKIFW</sequence>
<dbReference type="AlphaFoldDB" id="A0A428MQ08"/>
<feature type="transmembrane region" description="Helical" evidence="1">
    <location>
        <begin position="6"/>
        <end position="23"/>
    </location>
</feature>
<dbReference type="Proteomes" id="UP000269669">
    <property type="component" value="Unassembled WGS sequence"/>
</dbReference>
<reference evidence="2 3" key="1">
    <citation type="submission" date="2018-12" db="EMBL/GenBank/DDBJ databases">
        <title>Sequencing of bacterial isolates from soil warming experiment in Harvard Forest, Massachusetts, USA.</title>
        <authorList>
            <person name="Deangelis K."/>
        </authorList>
    </citation>
    <scope>NUCLEOTIDE SEQUENCE [LARGE SCALE GENOMIC DNA]</scope>
    <source>
        <strain evidence="2 3">EB153</strain>
    </source>
</reference>
<organism evidence="2 3">
    <name type="scientific">Edaphobacter aggregans</name>
    <dbReference type="NCBI Taxonomy" id="570835"/>
    <lineage>
        <taxon>Bacteria</taxon>
        <taxon>Pseudomonadati</taxon>
        <taxon>Acidobacteriota</taxon>
        <taxon>Terriglobia</taxon>
        <taxon>Terriglobales</taxon>
        <taxon>Acidobacteriaceae</taxon>
        <taxon>Edaphobacter</taxon>
    </lineage>
</organism>
<gene>
    <name evidence="2" type="ORF">EDE15_4581</name>
</gene>
<keyword evidence="3" id="KW-1185">Reference proteome</keyword>
<evidence type="ECO:0000256" key="1">
    <source>
        <dbReference type="SAM" id="Phobius"/>
    </source>
</evidence>
<protein>
    <submittedName>
        <fullName evidence="2">Uncharacterized protein</fullName>
    </submittedName>
</protein>
<evidence type="ECO:0000313" key="2">
    <source>
        <dbReference type="EMBL" id="RSL18971.1"/>
    </source>
</evidence>
<evidence type="ECO:0000313" key="3">
    <source>
        <dbReference type="Proteomes" id="UP000269669"/>
    </source>
</evidence>
<name>A0A428MQ08_9BACT</name>
<keyword evidence="1" id="KW-0812">Transmembrane</keyword>
<proteinExistence type="predicted"/>
<comment type="caution">
    <text evidence="2">The sequence shown here is derived from an EMBL/GenBank/DDBJ whole genome shotgun (WGS) entry which is preliminary data.</text>
</comment>
<accession>A0A428MQ08</accession>
<keyword evidence="1" id="KW-0472">Membrane</keyword>
<keyword evidence="1" id="KW-1133">Transmembrane helix</keyword>